<evidence type="ECO:0000313" key="1">
    <source>
        <dbReference type="EMBL" id="KXK26247.1"/>
    </source>
</evidence>
<protein>
    <submittedName>
        <fullName evidence="1">Uncharacterized protein</fullName>
    </submittedName>
</protein>
<dbReference type="STRING" id="1617426.TR69_WS6001001242"/>
<proteinExistence type="predicted"/>
<comment type="caution">
    <text evidence="1">The sequence shown here is derived from an EMBL/GenBank/DDBJ whole genome shotgun (WGS) entry which is preliminary data.</text>
</comment>
<organism evidence="1 2">
    <name type="scientific">candidate division WS6 bacterium OLB20</name>
    <dbReference type="NCBI Taxonomy" id="1617426"/>
    <lineage>
        <taxon>Bacteria</taxon>
        <taxon>Candidatus Dojkabacteria</taxon>
    </lineage>
</organism>
<evidence type="ECO:0000313" key="2">
    <source>
        <dbReference type="Proteomes" id="UP000070457"/>
    </source>
</evidence>
<gene>
    <name evidence="1" type="ORF">TR69_WS6001001242</name>
</gene>
<sequence length="162" mass="18511">MINTELERLYAADQEDRTSGMSDAELAERDRERLVWVKENLHTIDFSEIWNCHYAALLLQHSDSEEDVRLAHEYADKAVRMGSSVTRWLYAATYDRLQVMQGNRQKYGTQFIETDSGRKYFPVVGIIGDEELSTFGVESMAGKDFTAQIPRTSRDDSTGSSN</sequence>
<dbReference type="EMBL" id="JYNZ01000004">
    <property type="protein sequence ID" value="KXK26247.1"/>
    <property type="molecule type" value="Genomic_DNA"/>
</dbReference>
<accession>A0A136LXB7</accession>
<reference evidence="1 2" key="1">
    <citation type="submission" date="2015-02" db="EMBL/GenBank/DDBJ databases">
        <title>Improved understanding of the partial-nitritation anammox process through 23 genomes representing the majority of the microbial community.</title>
        <authorList>
            <person name="Speth D.R."/>
            <person name="In T Zandt M."/>
            <person name="Guerrero Cruz S."/>
            <person name="Jetten M.S."/>
            <person name="Dutilh B.E."/>
        </authorList>
    </citation>
    <scope>NUCLEOTIDE SEQUENCE [LARGE SCALE GENOMIC DNA]</scope>
    <source>
        <strain evidence="1">OLB20</strain>
    </source>
</reference>
<dbReference type="AlphaFoldDB" id="A0A136LXB7"/>
<name>A0A136LXB7_9BACT</name>
<dbReference type="Proteomes" id="UP000070457">
    <property type="component" value="Unassembled WGS sequence"/>
</dbReference>